<keyword evidence="2" id="KW-0472">Membrane</keyword>
<reference evidence="3 4" key="1">
    <citation type="submission" date="2012-10" db="EMBL/GenBank/DDBJ databases">
        <title>Genome sequencing and analysis of entomopathogenic fungi Beauveria bassiana D1-5.</title>
        <authorList>
            <person name="Li Q."/>
            <person name="Wang L."/>
            <person name="Zhang Z."/>
            <person name="Wang Q."/>
            <person name="Ren J."/>
            <person name="Wang M."/>
            <person name="Xu W."/>
            <person name="Wang J."/>
            <person name="Lu Y."/>
            <person name="Du Q."/>
            <person name="Sun Z."/>
        </authorList>
    </citation>
    <scope>NUCLEOTIDE SEQUENCE [LARGE SCALE GENOMIC DNA]</scope>
    <source>
        <strain evidence="3 4">D1-5</strain>
    </source>
</reference>
<feature type="region of interest" description="Disordered" evidence="1">
    <location>
        <begin position="82"/>
        <end position="128"/>
    </location>
</feature>
<sequence>MRTKRITYHVEKFVPVNGDAVGELDAVEALMQDLVLVRLLQRTRKHAECYSPPKSTVSIRQRPHPPPLVDALQRVPARVDLPRADAQDRGHAGPLHRRLGRDNVEPPRLLHRQPQLPDRSPAQPDDARRLAERAVAHARQHLNLVYARRPRRRQQPHLPHRRDSSSFLLLLLLLLLFIAGLRRKLLPDDVLAAARQPKNVASRGAGGERATAPGVFVRQPQHAREHLERGILDGRGDCLRRQVHLHVLVERRDDIVGPLGEREGAAGDEAQVARGRVLTSQRGGNVAGNVGGDGRGRGAGEVGR</sequence>
<evidence type="ECO:0000313" key="4">
    <source>
        <dbReference type="Proteomes" id="UP000030106"/>
    </source>
</evidence>
<comment type="caution">
    <text evidence="3">The sequence shown here is derived from an EMBL/GenBank/DDBJ whole genome shotgun (WGS) entry which is preliminary data.</text>
</comment>
<accession>A0A0A2W401</accession>
<feature type="region of interest" description="Disordered" evidence="1">
    <location>
        <begin position="48"/>
        <end position="67"/>
    </location>
</feature>
<gene>
    <name evidence="3" type="ORF">BBAD15_g7015</name>
</gene>
<dbReference type="Proteomes" id="UP000030106">
    <property type="component" value="Unassembled WGS sequence"/>
</dbReference>
<name>A0A0A2W401_BEABA</name>
<dbReference type="EMBL" id="ANFO01000659">
    <property type="protein sequence ID" value="KGQ07654.1"/>
    <property type="molecule type" value="Genomic_DNA"/>
</dbReference>
<protein>
    <submittedName>
        <fullName evidence="3">Uncharacterized protein</fullName>
    </submittedName>
</protein>
<evidence type="ECO:0000256" key="2">
    <source>
        <dbReference type="SAM" id="Phobius"/>
    </source>
</evidence>
<keyword evidence="2" id="KW-1133">Transmembrane helix</keyword>
<feature type="region of interest" description="Disordered" evidence="1">
    <location>
        <begin position="279"/>
        <end position="304"/>
    </location>
</feature>
<evidence type="ECO:0000313" key="3">
    <source>
        <dbReference type="EMBL" id="KGQ07654.1"/>
    </source>
</evidence>
<keyword evidence="2" id="KW-0812">Transmembrane</keyword>
<organism evidence="3 4">
    <name type="scientific">Beauveria bassiana D1-5</name>
    <dbReference type="NCBI Taxonomy" id="1245745"/>
    <lineage>
        <taxon>Eukaryota</taxon>
        <taxon>Fungi</taxon>
        <taxon>Dikarya</taxon>
        <taxon>Ascomycota</taxon>
        <taxon>Pezizomycotina</taxon>
        <taxon>Sordariomycetes</taxon>
        <taxon>Hypocreomycetidae</taxon>
        <taxon>Hypocreales</taxon>
        <taxon>Cordycipitaceae</taxon>
        <taxon>Beauveria</taxon>
    </lineage>
</organism>
<dbReference type="HOGENOM" id="CLU_915230_0_0_1"/>
<evidence type="ECO:0000256" key="1">
    <source>
        <dbReference type="SAM" id="MobiDB-lite"/>
    </source>
</evidence>
<feature type="compositionally biased region" description="Basic and acidic residues" evidence="1">
    <location>
        <begin position="294"/>
        <end position="304"/>
    </location>
</feature>
<feature type="transmembrane region" description="Helical" evidence="2">
    <location>
        <begin position="164"/>
        <end position="181"/>
    </location>
</feature>
<proteinExistence type="predicted"/>
<dbReference type="AlphaFoldDB" id="A0A0A2W401"/>
<feature type="compositionally biased region" description="Basic and acidic residues" evidence="1">
    <location>
        <begin position="82"/>
        <end position="91"/>
    </location>
</feature>